<protein>
    <submittedName>
        <fullName evidence="2">Unnamed protein product</fullName>
    </submittedName>
</protein>
<dbReference type="InterPro" id="IPR045455">
    <property type="entry name" value="NrS-1_pol-like_helicase"/>
</dbReference>
<comment type="caution">
    <text evidence="2">The sequence shown here is derived from an EMBL/GenBank/DDBJ whole genome shotgun (WGS) entry which is preliminary data.</text>
</comment>
<dbReference type="OrthoDB" id="103748at2759"/>
<dbReference type="Proteomes" id="UP001165121">
    <property type="component" value="Unassembled WGS sequence"/>
</dbReference>
<name>A0A9W6YEQ7_9STRA</name>
<dbReference type="Pfam" id="PF19263">
    <property type="entry name" value="DUF5906"/>
    <property type="match status" value="1"/>
</dbReference>
<sequence>MAISYKYSPKFKPLVAHLQMSVTLDAVTHLVNHKSADVHPYGPFDAHKNDPRVFNLFSGFPHVYHPKYEINQERVGVWLDHIRYVLSDSNDAVYQFFVKYFAHLIQKPHVKTKMVPLIKGTQGCGKNSAFDIFHRFVIGPQSSLVCPSMERITARFNSIRQSKRSIVLDEAFDSNNRSMNNQMKSYITDDRTQIERKGLETIEVSEYANYVILTNNDFGSIIEANDRRYMCLVASESRVGDEKYFDHYFDTLANLDAGRDIFHYHARVDLTRFKPQAFPLTKYMKEIKTKQTNNVVKWLLDMHEKRSDEEDNKIKTASTSEWYGKYCKWAETSGESRIMSLNLFSGLLKNEGIDTETKNIVDCCGKRLKFRYRTISRHILEVQLAQYIE</sequence>
<keyword evidence="3" id="KW-1185">Reference proteome</keyword>
<gene>
    <name evidence="2" type="ORF">Pfra01_002632600</name>
</gene>
<accession>A0A9W6YEQ7</accession>
<dbReference type="SUPFAM" id="SSF52540">
    <property type="entry name" value="P-loop containing nucleoside triphosphate hydrolases"/>
    <property type="match status" value="1"/>
</dbReference>
<proteinExistence type="predicted"/>
<reference evidence="2" key="1">
    <citation type="submission" date="2023-04" db="EMBL/GenBank/DDBJ databases">
        <title>Phytophthora fragariaefolia NBRC 109709.</title>
        <authorList>
            <person name="Ichikawa N."/>
            <person name="Sato H."/>
            <person name="Tonouchi N."/>
        </authorList>
    </citation>
    <scope>NUCLEOTIDE SEQUENCE</scope>
    <source>
        <strain evidence="2">NBRC 109709</strain>
    </source>
</reference>
<evidence type="ECO:0000313" key="3">
    <source>
        <dbReference type="Proteomes" id="UP001165121"/>
    </source>
</evidence>
<dbReference type="InterPro" id="IPR027417">
    <property type="entry name" value="P-loop_NTPase"/>
</dbReference>
<evidence type="ECO:0000259" key="1">
    <source>
        <dbReference type="Pfam" id="PF19263"/>
    </source>
</evidence>
<feature type="domain" description="NrS-1 polymerase-like helicase" evidence="1">
    <location>
        <begin position="119"/>
        <end position="228"/>
    </location>
</feature>
<organism evidence="2 3">
    <name type="scientific">Phytophthora fragariaefolia</name>
    <dbReference type="NCBI Taxonomy" id="1490495"/>
    <lineage>
        <taxon>Eukaryota</taxon>
        <taxon>Sar</taxon>
        <taxon>Stramenopiles</taxon>
        <taxon>Oomycota</taxon>
        <taxon>Peronosporomycetes</taxon>
        <taxon>Peronosporales</taxon>
        <taxon>Peronosporaceae</taxon>
        <taxon>Phytophthora</taxon>
    </lineage>
</organism>
<dbReference type="EMBL" id="BSXT01005495">
    <property type="protein sequence ID" value="GMF60655.1"/>
    <property type="molecule type" value="Genomic_DNA"/>
</dbReference>
<evidence type="ECO:0000313" key="2">
    <source>
        <dbReference type="EMBL" id="GMF60655.1"/>
    </source>
</evidence>
<dbReference type="Gene3D" id="3.40.50.300">
    <property type="entry name" value="P-loop containing nucleotide triphosphate hydrolases"/>
    <property type="match status" value="1"/>
</dbReference>
<dbReference type="AlphaFoldDB" id="A0A9W6YEQ7"/>